<organism evidence="5 6">
    <name type="scientific">Nicoletella semolina</name>
    <dbReference type="NCBI Taxonomy" id="271160"/>
    <lineage>
        <taxon>Bacteria</taxon>
        <taxon>Pseudomonadati</taxon>
        <taxon>Pseudomonadota</taxon>
        <taxon>Gammaproteobacteria</taxon>
        <taxon>Pasteurellales</taxon>
        <taxon>Pasteurellaceae</taxon>
        <taxon>Nicoletella</taxon>
    </lineage>
</organism>
<dbReference type="Pfam" id="PF01420">
    <property type="entry name" value="Methylase_S"/>
    <property type="match status" value="1"/>
</dbReference>
<feature type="domain" description="Type I restriction modification DNA specificity" evidence="4">
    <location>
        <begin position="10"/>
        <end position="162"/>
    </location>
</feature>
<dbReference type="OrthoDB" id="5109672at2"/>
<dbReference type="InterPro" id="IPR044946">
    <property type="entry name" value="Restrct_endonuc_typeI_TRD_sf"/>
</dbReference>
<evidence type="ECO:0000256" key="2">
    <source>
        <dbReference type="ARBA" id="ARBA00022747"/>
    </source>
</evidence>
<dbReference type="AlphaFoldDB" id="A0A4V2SJJ2"/>
<dbReference type="InterPro" id="IPR000055">
    <property type="entry name" value="Restrct_endonuc_typeI_TRD"/>
</dbReference>
<keyword evidence="3" id="KW-0238">DNA-binding</keyword>
<reference evidence="5 6" key="1">
    <citation type="submission" date="2019-03" db="EMBL/GenBank/DDBJ databases">
        <title>Genomic Encyclopedia of Type Strains, Phase IV (KMG-IV): sequencing the most valuable type-strain genomes for metagenomic binning, comparative biology and taxonomic classification.</title>
        <authorList>
            <person name="Goeker M."/>
        </authorList>
    </citation>
    <scope>NUCLEOTIDE SEQUENCE [LARGE SCALE GENOMIC DNA]</scope>
    <source>
        <strain evidence="5 6">DSM 16380</strain>
    </source>
</reference>
<comment type="similarity">
    <text evidence="1">Belongs to the type-I restriction system S methylase family.</text>
</comment>
<evidence type="ECO:0000259" key="4">
    <source>
        <dbReference type="Pfam" id="PF01420"/>
    </source>
</evidence>
<proteinExistence type="inferred from homology"/>
<dbReference type="GO" id="GO:0009307">
    <property type="term" value="P:DNA restriction-modification system"/>
    <property type="evidence" value="ECO:0007669"/>
    <property type="project" value="UniProtKB-KW"/>
</dbReference>
<name>A0A4V2SJJ2_9PAST</name>
<dbReference type="Proteomes" id="UP000295537">
    <property type="component" value="Unassembled WGS sequence"/>
</dbReference>
<sequence>MMSELKLTDREWKAFKIGDLFDVNIRGRRLVASNRQQGKIPFVTAGESQNGISSFINNEEQITYSNAITLDMFGNAFYQKFDFKCDDNITVLINENINKYSAFFIVTLLNRLREKYSYGNQVRPNRLKNDKILLPINQSETPDWQFMEDFMRQFEKDKIKTILNYYNPLNNNEIMRGGGGKTESE</sequence>
<comment type="caution">
    <text evidence="5">The sequence shown here is derived from an EMBL/GenBank/DDBJ whole genome shotgun (WGS) entry which is preliminary data.</text>
</comment>
<dbReference type="SUPFAM" id="SSF116734">
    <property type="entry name" value="DNA methylase specificity domain"/>
    <property type="match status" value="1"/>
</dbReference>
<dbReference type="GO" id="GO:0003677">
    <property type="term" value="F:DNA binding"/>
    <property type="evidence" value="ECO:0007669"/>
    <property type="project" value="UniProtKB-KW"/>
</dbReference>
<dbReference type="EMBL" id="SLXJ01000017">
    <property type="protein sequence ID" value="TCP15776.1"/>
    <property type="molecule type" value="Genomic_DNA"/>
</dbReference>
<evidence type="ECO:0000256" key="1">
    <source>
        <dbReference type="ARBA" id="ARBA00010923"/>
    </source>
</evidence>
<keyword evidence="6" id="KW-1185">Reference proteome</keyword>
<gene>
    <name evidence="5" type="ORF">EV693_11711</name>
</gene>
<accession>A0A4V2SJJ2</accession>
<evidence type="ECO:0000256" key="3">
    <source>
        <dbReference type="ARBA" id="ARBA00023125"/>
    </source>
</evidence>
<protein>
    <submittedName>
        <fullName evidence="5">Type I restriction modification DNA specificity protein</fullName>
    </submittedName>
</protein>
<keyword evidence="2" id="KW-0680">Restriction system</keyword>
<evidence type="ECO:0000313" key="5">
    <source>
        <dbReference type="EMBL" id="TCP15776.1"/>
    </source>
</evidence>
<evidence type="ECO:0000313" key="6">
    <source>
        <dbReference type="Proteomes" id="UP000295537"/>
    </source>
</evidence>
<dbReference type="Gene3D" id="3.90.220.20">
    <property type="entry name" value="DNA methylase specificity domains"/>
    <property type="match status" value="1"/>
</dbReference>